<evidence type="ECO:0000313" key="2">
    <source>
        <dbReference type="EMBL" id="WVZ82536.1"/>
    </source>
</evidence>
<proteinExistence type="predicted"/>
<organism evidence="2 3">
    <name type="scientific">Paspalum notatum var. saurae</name>
    <dbReference type="NCBI Taxonomy" id="547442"/>
    <lineage>
        <taxon>Eukaryota</taxon>
        <taxon>Viridiplantae</taxon>
        <taxon>Streptophyta</taxon>
        <taxon>Embryophyta</taxon>
        <taxon>Tracheophyta</taxon>
        <taxon>Spermatophyta</taxon>
        <taxon>Magnoliopsida</taxon>
        <taxon>Liliopsida</taxon>
        <taxon>Poales</taxon>
        <taxon>Poaceae</taxon>
        <taxon>PACMAD clade</taxon>
        <taxon>Panicoideae</taxon>
        <taxon>Andropogonodae</taxon>
        <taxon>Paspaleae</taxon>
        <taxon>Paspalinae</taxon>
        <taxon>Paspalum</taxon>
    </lineage>
</organism>
<keyword evidence="1" id="KW-0812">Transmembrane</keyword>
<dbReference type="InterPro" id="IPR045501">
    <property type="entry name" value="DUF6490"/>
</dbReference>
<protein>
    <submittedName>
        <fullName evidence="2">Uncharacterized protein</fullName>
    </submittedName>
</protein>
<dbReference type="EMBL" id="CP144750">
    <property type="protein sequence ID" value="WVZ82536.1"/>
    <property type="molecule type" value="Genomic_DNA"/>
</dbReference>
<evidence type="ECO:0000313" key="3">
    <source>
        <dbReference type="Proteomes" id="UP001341281"/>
    </source>
</evidence>
<feature type="transmembrane region" description="Helical" evidence="1">
    <location>
        <begin position="40"/>
        <end position="61"/>
    </location>
</feature>
<dbReference type="PANTHER" id="PTHR46610:SF12">
    <property type="entry name" value="OS06G0146600 PROTEIN"/>
    <property type="match status" value="1"/>
</dbReference>
<name>A0AAQ3X2K1_PASNO</name>
<dbReference type="PANTHER" id="PTHR46610">
    <property type="entry name" value="OS05G0181300 PROTEIN"/>
    <property type="match status" value="1"/>
</dbReference>
<feature type="transmembrane region" description="Helical" evidence="1">
    <location>
        <begin position="82"/>
        <end position="104"/>
    </location>
</feature>
<feature type="transmembrane region" description="Helical" evidence="1">
    <location>
        <begin position="12"/>
        <end position="34"/>
    </location>
</feature>
<evidence type="ECO:0000256" key="1">
    <source>
        <dbReference type="SAM" id="Phobius"/>
    </source>
</evidence>
<accession>A0AAQ3X2K1</accession>
<sequence>MDHHRSAANGAGIVAPAAAIVILTVTCALAIHRAAAARDAASVAFVAVSYGALLLLLLRCLRAYYALALAAERERLRLRRKVWALGALLTAMFAWKVAAVVPWWPAAVVDRLGRSRRHLRCRVLCAVSASPPVRVTSISAATASVFAAVVVHVCFETEAYICVKSSQCGTDAAGLPQIVWSK</sequence>
<dbReference type="Pfam" id="PF20100">
    <property type="entry name" value="DUF6490"/>
    <property type="match status" value="1"/>
</dbReference>
<keyword evidence="1" id="KW-0472">Membrane</keyword>
<gene>
    <name evidence="2" type="ORF">U9M48_029790</name>
</gene>
<keyword evidence="1" id="KW-1133">Transmembrane helix</keyword>
<dbReference type="AlphaFoldDB" id="A0AAQ3X2K1"/>
<reference evidence="2 3" key="1">
    <citation type="submission" date="2024-02" db="EMBL/GenBank/DDBJ databases">
        <title>High-quality chromosome-scale genome assembly of Pensacola bahiagrass (Paspalum notatum Flugge var. saurae).</title>
        <authorList>
            <person name="Vega J.M."/>
            <person name="Podio M."/>
            <person name="Orjuela J."/>
            <person name="Siena L.A."/>
            <person name="Pessino S.C."/>
            <person name="Combes M.C."/>
            <person name="Mariac C."/>
            <person name="Albertini E."/>
            <person name="Pupilli F."/>
            <person name="Ortiz J.P.A."/>
            <person name="Leblanc O."/>
        </authorList>
    </citation>
    <scope>NUCLEOTIDE SEQUENCE [LARGE SCALE GENOMIC DNA]</scope>
    <source>
        <strain evidence="2">R1</strain>
        <tissue evidence="2">Leaf</tissue>
    </source>
</reference>
<dbReference type="Proteomes" id="UP001341281">
    <property type="component" value="Chromosome 06"/>
</dbReference>
<keyword evidence="3" id="KW-1185">Reference proteome</keyword>